<keyword evidence="5 10" id="KW-0694">RNA-binding</keyword>
<dbReference type="SUPFAM" id="SSF54843">
    <property type="entry name" value="Ribosomal protein L22"/>
    <property type="match status" value="1"/>
</dbReference>
<proteinExistence type="inferred from homology"/>
<dbReference type="InterPro" id="IPR036394">
    <property type="entry name" value="Ribosomal_uL22_sf"/>
</dbReference>
<dbReference type="Pfam" id="PF00237">
    <property type="entry name" value="Ribosomal_L22"/>
    <property type="match status" value="1"/>
</dbReference>
<name>A0A5J4KMN1_9CHLR</name>
<dbReference type="InterPro" id="IPR047867">
    <property type="entry name" value="Ribosomal_uL22_bac/org-type"/>
</dbReference>
<keyword evidence="15" id="KW-1185">Reference proteome</keyword>
<gene>
    <name evidence="10" type="primary">rplV</name>
    <name evidence="14" type="ORF">KDW_17030</name>
</gene>
<keyword evidence="6 10" id="KW-0689">Ribosomal protein</keyword>
<protein>
    <recommendedName>
        <fullName evidence="9 10">Large ribosomal subunit protein uL22</fullName>
    </recommendedName>
</protein>
<keyword evidence="4 10" id="KW-0699">rRNA-binding</keyword>
<evidence type="ECO:0000256" key="13">
    <source>
        <dbReference type="RuleBase" id="RU004008"/>
    </source>
</evidence>
<evidence type="ECO:0000256" key="5">
    <source>
        <dbReference type="ARBA" id="ARBA00022884"/>
    </source>
</evidence>
<comment type="subunit">
    <text evidence="3 10 12">Part of the 50S ribosomal subunit.</text>
</comment>
<dbReference type="NCBIfam" id="TIGR01044">
    <property type="entry name" value="rplV_bact"/>
    <property type="match status" value="1"/>
</dbReference>
<dbReference type="EMBL" id="BKZW01000001">
    <property type="protein sequence ID" value="GER87541.1"/>
    <property type="molecule type" value="Genomic_DNA"/>
</dbReference>
<dbReference type="GO" id="GO:0006412">
    <property type="term" value="P:translation"/>
    <property type="evidence" value="ECO:0007669"/>
    <property type="project" value="UniProtKB-UniRule"/>
</dbReference>
<comment type="function">
    <text evidence="1 10">The globular domain of the protein is located near the polypeptide exit tunnel on the outside of the subunit, while an extended beta-hairpin is found that lines the wall of the exit tunnel in the center of the 70S ribosome.</text>
</comment>
<evidence type="ECO:0000256" key="1">
    <source>
        <dbReference type="ARBA" id="ARBA00003478"/>
    </source>
</evidence>
<comment type="function">
    <text evidence="10 13">This protein binds specifically to 23S rRNA; its binding is stimulated by other ribosomal proteins, e.g., L4, L17, and L20. It is important during the early stages of 50S assembly. It makes multiple contacts with different domains of the 23S rRNA in the assembled 50S subunit and ribosome.</text>
</comment>
<evidence type="ECO:0000256" key="2">
    <source>
        <dbReference type="ARBA" id="ARBA00009451"/>
    </source>
</evidence>
<sequence length="135" mass="14815">MFQGPTKECPFLGVYCEVEMQVRAIAKDVGIPPRKMRLVTNAVKGLRVNEALAILQFLPNAGATPVSKVVASAAANAENNYNLNPDDLYILNIVADDSFRIKRVKPRSHGRAARILRRFCHVTVIVSDDPADAGR</sequence>
<dbReference type="AlphaFoldDB" id="A0A5J4KMN1"/>
<dbReference type="PROSITE" id="PS00464">
    <property type="entry name" value="RIBOSOMAL_L22"/>
    <property type="match status" value="1"/>
</dbReference>
<dbReference type="InterPro" id="IPR001063">
    <property type="entry name" value="Ribosomal_uL22"/>
</dbReference>
<keyword evidence="7 10" id="KW-0687">Ribonucleoprotein</keyword>
<organism evidence="14 15">
    <name type="scientific">Dictyobacter vulcani</name>
    <dbReference type="NCBI Taxonomy" id="2607529"/>
    <lineage>
        <taxon>Bacteria</taxon>
        <taxon>Bacillati</taxon>
        <taxon>Chloroflexota</taxon>
        <taxon>Ktedonobacteria</taxon>
        <taxon>Ktedonobacterales</taxon>
        <taxon>Dictyobacteraceae</taxon>
        <taxon>Dictyobacter</taxon>
    </lineage>
</organism>
<comment type="function">
    <text evidence="8">This protein binds specifically to 23S rRNA; its binding is stimulated by other ribosomal proteins, e.g. L4, L17, and L20. It is important during the early stages of 50S assembly. It makes multiple contacts with different domains of the 23S rRNA in the assembled 50S subunit and ribosome.</text>
</comment>
<dbReference type="InterPro" id="IPR018260">
    <property type="entry name" value="Ribosomal_uL22_CS"/>
</dbReference>
<evidence type="ECO:0000256" key="9">
    <source>
        <dbReference type="ARBA" id="ARBA00035207"/>
    </source>
</evidence>
<dbReference type="InterPro" id="IPR005727">
    <property type="entry name" value="Ribosomal_uL22_bac/chlpt-type"/>
</dbReference>
<dbReference type="PANTHER" id="PTHR13501">
    <property type="entry name" value="CHLOROPLAST 50S RIBOSOMAL PROTEIN L22-RELATED"/>
    <property type="match status" value="1"/>
</dbReference>
<dbReference type="GO" id="GO:0022625">
    <property type="term" value="C:cytosolic large ribosomal subunit"/>
    <property type="evidence" value="ECO:0007669"/>
    <property type="project" value="TreeGrafter"/>
</dbReference>
<evidence type="ECO:0000256" key="4">
    <source>
        <dbReference type="ARBA" id="ARBA00022730"/>
    </source>
</evidence>
<evidence type="ECO:0000256" key="11">
    <source>
        <dbReference type="RuleBase" id="RU004005"/>
    </source>
</evidence>
<evidence type="ECO:0000256" key="10">
    <source>
        <dbReference type="HAMAP-Rule" id="MF_01331"/>
    </source>
</evidence>
<evidence type="ECO:0000313" key="14">
    <source>
        <dbReference type="EMBL" id="GER87541.1"/>
    </source>
</evidence>
<evidence type="ECO:0000256" key="3">
    <source>
        <dbReference type="ARBA" id="ARBA00011838"/>
    </source>
</evidence>
<evidence type="ECO:0000256" key="12">
    <source>
        <dbReference type="RuleBase" id="RU004006"/>
    </source>
</evidence>
<dbReference type="HAMAP" id="MF_01331_B">
    <property type="entry name" value="Ribosomal_uL22_B"/>
    <property type="match status" value="1"/>
</dbReference>
<comment type="similarity">
    <text evidence="2 10 11">Belongs to the universal ribosomal protein uL22 family.</text>
</comment>
<dbReference type="PANTHER" id="PTHR13501:SF8">
    <property type="entry name" value="LARGE RIBOSOMAL SUBUNIT PROTEIN UL22M"/>
    <property type="match status" value="1"/>
</dbReference>
<reference evidence="14 15" key="1">
    <citation type="submission" date="2019-10" db="EMBL/GenBank/DDBJ databases">
        <title>Dictyobacter vulcani sp. nov., within the class Ktedonobacteria, isolated from soil of volcanic Mt. Zao.</title>
        <authorList>
            <person name="Zheng Y."/>
            <person name="Wang C.M."/>
            <person name="Sakai Y."/>
            <person name="Abe K."/>
            <person name="Yokota A."/>
            <person name="Yabe S."/>
        </authorList>
    </citation>
    <scope>NUCLEOTIDE SEQUENCE [LARGE SCALE GENOMIC DNA]</scope>
    <source>
        <strain evidence="14 15">W12</strain>
    </source>
</reference>
<evidence type="ECO:0000256" key="6">
    <source>
        <dbReference type="ARBA" id="ARBA00022980"/>
    </source>
</evidence>
<dbReference type="CDD" id="cd00336">
    <property type="entry name" value="Ribosomal_L22"/>
    <property type="match status" value="1"/>
</dbReference>
<dbReference type="GO" id="GO:0003735">
    <property type="term" value="F:structural constituent of ribosome"/>
    <property type="evidence" value="ECO:0007669"/>
    <property type="project" value="InterPro"/>
</dbReference>
<evidence type="ECO:0000313" key="15">
    <source>
        <dbReference type="Proteomes" id="UP000326912"/>
    </source>
</evidence>
<evidence type="ECO:0000256" key="7">
    <source>
        <dbReference type="ARBA" id="ARBA00023274"/>
    </source>
</evidence>
<dbReference type="Proteomes" id="UP000326912">
    <property type="component" value="Unassembled WGS sequence"/>
</dbReference>
<comment type="caution">
    <text evidence="14">The sequence shown here is derived from an EMBL/GenBank/DDBJ whole genome shotgun (WGS) entry which is preliminary data.</text>
</comment>
<evidence type="ECO:0000256" key="8">
    <source>
        <dbReference type="ARBA" id="ARBA00025084"/>
    </source>
</evidence>
<dbReference type="GO" id="GO:0019843">
    <property type="term" value="F:rRNA binding"/>
    <property type="evidence" value="ECO:0007669"/>
    <property type="project" value="UniProtKB-UniRule"/>
</dbReference>
<dbReference type="Gene3D" id="3.90.470.10">
    <property type="entry name" value="Ribosomal protein L22/L17"/>
    <property type="match status" value="1"/>
</dbReference>
<accession>A0A5J4KMN1</accession>